<name>A0A8X8H9T5_9RHOB</name>
<evidence type="ECO:0000313" key="3">
    <source>
        <dbReference type="Proteomes" id="UP000484076"/>
    </source>
</evidence>
<evidence type="ECO:0000313" key="2">
    <source>
        <dbReference type="EMBL" id="NUB46321.1"/>
    </source>
</evidence>
<evidence type="ECO:0000259" key="1">
    <source>
        <dbReference type="PROSITE" id="PS51729"/>
    </source>
</evidence>
<comment type="caution">
    <text evidence="2">The sequence shown here is derived from an EMBL/GenBank/DDBJ whole genome shotgun (WGS) entry which is preliminary data.</text>
</comment>
<dbReference type="InterPro" id="IPR045057">
    <property type="entry name" value="Gcn5-rel_NAT"/>
</dbReference>
<dbReference type="InterPro" id="IPR016181">
    <property type="entry name" value="Acyl_CoA_acyltransferase"/>
</dbReference>
<dbReference type="PROSITE" id="PS51729">
    <property type="entry name" value="GNAT_YJDJ"/>
    <property type="match status" value="1"/>
</dbReference>
<dbReference type="AlphaFoldDB" id="A0A8X8H9T5"/>
<protein>
    <submittedName>
        <fullName evidence="2">N-acetyltransferase</fullName>
    </submittedName>
</protein>
<organism evidence="2 3">
    <name type="scientific">Fertoeibacter niger</name>
    <dbReference type="NCBI Taxonomy" id="2656921"/>
    <lineage>
        <taxon>Bacteria</taxon>
        <taxon>Pseudomonadati</taxon>
        <taxon>Pseudomonadota</taxon>
        <taxon>Alphaproteobacteria</taxon>
        <taxon>Rhodobacterales</taxon>
        <taxon>Paracoccaceae</taxon>
        <taxon>Fertoeibacter</taxon>
    </lineage>
</organism>
<dbReference type="SUPFAM" id="SSF55729">
    <property type="entry name" value="Acyl-CoA N-acyltransferases (Nat)"/>
    <property type="match status" value="1"/>
</dbReference>
<dbReference type="RefSeq" id="WP_152828481.1">
    <property type="nucleotide sequence ID" value="NZ_WHUT02000013.1"/>
</dbReference>
<dbReference type="EMBL" id="WHUT02000013">
    <property type="protein sequence ID" value="NUB46321.1"/>
    <property type="molecule type" value="Genomic_DNA"/>
</dbReference>
<sequence>MSDQPIPQHTIHRDIHGPKGRYVIRQDGADAELTYSITSPTLVIADHTAVPDAFRGTGAGLALVTRLVADARAEGFKIMPLCPFVNAQRKRHPEWADAFSV</sequence>
<feature type="domain" description="N-acetyltransferase" evidence="1">
    <location>
        <begin position="14"/>
        <end position="100"/>
    </location>
</feature>
<reference evidence="2" key="1">
    <citation type="submission" date="2020-05" db="EMBL/GenBank/DDBJ databases">
        <title>Fertoebacter nigrum gen. nov., sp. nov., a new member of the family Rhodobacteraceae.</title>
        <authorList>
            <person name="Szuroczki S."/>
            <person name="Abbaszade G."/>
            <person name="Buni D."/>
            <person name="Schumann P."/>
            <person name="Toth E."/>
        </authorList>
    </citation>
    <scope>NUCLEOTIDE SEQUENCE</scope>
    <source>
        <strain evidence="2">RG-N-1a</strain>
    </source>
</reference>
<gene>
    <name evidence="2" type="ORF">GEU84_018165</name>
</gene>
<dbReference type="Pfam" id="PF14542">
    <property type="entry name" value="Acetyltransf_CG"/>
    <property type="match status" value="1"/>
</dbReference>
<keyword evidence="3" id="KW-1185">Reference proteome</keyword>
<accession>A0A8X8H9T5</accession>
<dbReference type="InterPro" id="IPR031165">
    <property type="entry name" value="GNAT_YJDJ"/>
</dbReference>
<dbReference type="PANTHER" id="PTHR31435">
    <property type="entry name" value="PROTEIN NATD1"/>
    <property type="match status" value="1"/>
</dbReference>
<proteinExistence type="predicted"/>
<dbReference type="PANTHER" id="PTHR31435:SF10">
    <property type="entry name" value="BSR4717 PROTEIN"/>
    <property type="match status" value="1"/>
</dbReference>
<dbReference type="Gene3D" id="3.40.630.30">
    <property type="match status" value="1"/>
</dbReference>
<dbReference type="Proteomes" id="UP000484076">
    <property type="component" value="Unassembled WGS sequence"/>
</dbReference>